<keyword evidence="3" id="KW-1185">Reference proteome</keyword>
<evidence type="ECO:0000313" key="3">
    <source>
        <dbReference type="Proteomes" id="UP000011687"/>
    </source>
</evidence>
<dbReference type="AlphaFoldDB" id="M0KRV5"/>
<protein>
    <submittedName>
        <fullName evidence="2">Uncharacterized protein</fullName>
    </submittedName>
</protein>
<evidence type="ECO:0000256" key="1">
    <source>
        <dbReference type="SAM" id="MobiDB-lite"/>
    </source>
</evidence>
<name>M0KRV5_9EURY</name>
<accession>M0KRV5</accession>
<proteinExistence type="predicted"/>
<dbReference type="PATRIC" id="fig|662475.6.peg.688"/>
<comment type="caution">
    <text evidence="2">The sequence shown here is derived from an EMBL/GenBank/DDBJ whole genome shotgun (WGS) entry which is preliminary data.</text>
</comment>
<dbReference type="Proteomes" id="UP000011687">
    <property type="component" value="Unassembled WGS sequence"/>
</dbReference>
<feature type="region of interest" description="Disordered" evidence="1">
    <location>
        <begin position="240"/>
        <end position="263"/>
    </location>
</feature>
<reference evidence="2 3" key="1">
    <citation type="journal article" date="2014" name="PLoS Genet.">
        <title>Phylogenetically driven sequencing of extremely halophilic archaea reveals strategies for static and dynamic osmo-response.</title>
        <authorList>
            <person name="Becker E.A."/>
            <person name="Seitzer P.M."/>
            <person name="Tritt A."/>
            <person name="Larsen D."/>
            <person name="Krusor M."/>
            <person name="Yao A.I."/>
            <person name="Wu D."/>
            <person name="Madern D."/>
            <person name="Eisen J.A."/>
            <person name="Darling A.E."/>
            <person name="Facciotti M.T."/>
        </authorList>
    </citation>
    <scope>NUCLEOTIDE SEQUENCE [LARGE SCALE GENOMIC DNA]</scope>
    <source>
        <strain evidence="2 3">ATCC 33799</strain>
    </source>
</reference>
<feature type="compositionally biased region" description="Polar residues" evidence="1">
    <location>
        <begin position="240"/>
        <end position="250"/>
    </location>
</feature>
<evidence type="ECO:0000313" key="2">
    <source>
        <dbReference type="EMBL" id="EMA23971.1"/>
    </source>
</evidence>
<dbReference type="EMBL" id="AOLS01000019">
    <property type="protein sequence ID" value="EMA23971.1"/>
    <property type="molecule type" value="Genomic_DNA"/>
</dbReference>
<sequence length="263" mass="29667">MAEYDELGLIPSSVTINDVVGWDEAKEQLGLDTVTSGAVYTDEDLIAQLRVVTGRDETNEPLQRARYEYLRTDDEPVAATIQRRFGGWDDAYKRTVAPLPETEGTDAKYRIYSQSEIDEWVSRAARACGEPLSMDAYNEWREDHPDAPGADTIDERYTWAATLIRNDIHPERKRGQTIDDLLGTIIRIRVRTGDWPTADSYREHKYPHEPSPTWFYDNYSGGIDSWSGVIATAKQQIQQFGRESDTSTAPDSFVGGSAGFESE</sequence>
<gene>
    <name evidence="2" type="ORF">C435_03593</name>
</gene>
<organism evidence="2 3">
    <name type="scientific">Haloarcula marismortui ATCC 33799</name>
    <dbReference type="NCBI Taxonomy" id="662475"/>
    <lineage>
        <taxon>Archaea</taxon>
        <taxon>Methanobacteriati</taxon>
        <taxon>Methanobacteriota</taxon>
        <taxon>Stenosarchaea group</taxon>
        <taxon>Halobacteria</taxon>
        <taxon>Halobacteriales</taxon>
        <taxon>Haloarculaceae</taxon>
        <taxon>Haloarcula</taxon>
    </lineage>
</organism>